<dbReference type="HAMAP" id="MF_01416">
    <property type="entry name" value="ATP_synth_delta_bact"/>
    <property type="match status" value="1"/>
</dbReference>
<dbReference type="GO" id="GO:0005886">
    <property type="term" value="C:plasma membrane"/>
    <property type="evidence" value="ECO:0007669"/>
    <property type="project" value="UniProtKB-SubCell"/>
</dbReference>
<protein>
    <recommendedName>
        <fullName evidence="7">ATP synthase subunit delta</fullName>
    </recommendedName>
    <alternativeName>
        <fullName evidence="7">ATP synthase F(1) sector subunit delta</fullName>
    </alternativeName>
    <alternativeName>
        <fullName evidence="7">F-type ATPase subunit delta</fullName>
        <shortName evidence="7">F-ATPase subunit delta</shortName>
    </alternativeName>
</protein>
<keyword evidence="6 7" id="KW-0066">ATP synthesis</keyword>
<dbReference type="Pfam" id="PF00213">
    <property type="entry name" value="OSCP"/>
    <property type="match status" value="1"/>
</dbReference>
<dbReference type="NCBIfam" id="TIGR01145">
    <property type="entry name" value="ATP_synt_delta"/>
    <property type="match status" value="1"/>
</dbReference>
<gene>
    <name evidence="7" type="primary">atpH</name>
    <name evidence="8" type="ordered locus">Sterm_0200</name>
</gene>
<dbReference type="InterPro" id="IPR000711">
    <property type="entry name" value="ATPase_OSCP/dsu"/>
</dbReference>
<dbReference type="Proteomes" id="UP000000845">
    <property type="component" value="Chromosome"/>
</dbReference>
<evidence type="ECO:0000256" key="3">
    <source>
        <dbReference type="ARBA" id="ARBA00022781"/>
    </source>
</evidence>
<comment type="subcellular location">
    <subcellularLocation>
        <location evidence="7">Cell inner membrane</location>
        <topology evidence="7">Peripheral membrane protein</topology>
    </subcellularLocation>
    <subcellularLocation>
        <location evidence="1">Membrane</location>
    </subcellularLocation>
</comment>
<keyword evidence="5 7" id="KW-0472">Membrane</keyword>
<evidence type="ECO:0000256" key="1">
    <source>
        <dbReference type="ARBA" id="ARBA00004370"/>
    </source>
</evidence>
<dbReference type="GO" id="GO:0046933">
    <property type="term" value="F:proton-transporting ATP synthase activity, rotational mechanism"/>
    <property type="evidence" value="ECO:0007669"/>
    <property type="project" value="UniProtKB-UniRule"/>
</dbReference>
<comment type="function">
    <text evidence="7">F(1)F(0) ATP synthase produces ATP from ADP in the presence of a proton or sodium gradient. F-type ATPases consist of two structural domains, F(1) containing the extramembraneous catalytic core and F(0) containing the membrane proton channel, linked together by a central stalk and a peripheral stalk. During catalysis, ATP synthesis in the catalytic domain of F(1) is coupled via a rotary mechanism of the central stalk subunits to proton translocation.</text>
</comment>
<dbReference type="HOGENOM" id="CLU_085114_4_0_0"/>
<name>D1AKR9_SEBTE</name>
<comment type="function">
    <text evidence="7">This protein is part of the stalk that links CF(0) to CF(1). It either transmits conformational changes from CF(0) to CF(1) or is implicated in proton conduction.</text>
</comment>
<keyword evidence="7" id="KW-1003">Cell membrane</keyword>
<dbReference type="STRING" id="526218.Sterm_0200"/>
<keyword evidence="7" id="KW-0997">Cell inner membrane</keyword>
<dbReference type="Gene3D" id="1.10.520.20">
    <property type="entry name" value="N-terminal domain of the delta subunit of the F1F0-ATP synthase"/>
    <property type="match status" value="1"/>
</dbReference>
<dbReference type="KEGG" id="str:Sterm_0200"/>
<keyword evidence="3 7" id="KW-0375">Hydrogen ion transport</keyword>
<dbReference type="eggNOG" id="COG0712">
    <property type="taxonomic scope" value="Bacteria"/>
</dbReference>
<dbReference type="SUPFAM" id="SSF47928">
    <property type="entry name" value="N-terminal domain of the delta subunit of the F1F0-ATP synthase"/>
    <property type="match status" value="1"/>
</dbReference>
<dbReference type="PANTHER" id="PTHR11910">
    <property type="entry name" value="ATP SYNTHASE DELTA CHAIN"/>
    <property type="match status" value="1"/>
</dbReference>
<dbReference type="InterPro" id="IPR020781">
    <property type="entry name" value="ATPase_OSCP/d_CS"/>
</dbReference>
<proteinExistence type="inferred from homology"/>
<accession>D1AKR9</accession>
<comment type="similarity">
    <text evidence="7">Belongs to the ATPase delta chain family.</text>
</comment>
<reference evidence="8 9" key="2">
    <citation type="journal article" date="2010" name="Stand. Genomic Sci.">
        <title>Complete genome sequence of Sebaldella termitidis type strain (NCTC 11300).</title>
        <authorList>
            <person name="Harmon-Smith M."/>
            <person name="Celia L."/>
            <person name="Chertkov O."/>
            <person name="Lapidus A."/>
            <person name="Copeland A."/>
            <person name="Glavina Del Rio T."/>
            <person name="Nolan M."/>
            <person name="Lucas S."/>
            <person name="Tice H."/>
            <person name="Cheng J.F."/>
            <person name="Han C."/>
            <person name="Detter J.C."/>
            <person name="Bruce D."/>
            <person name="Goodwin L."/>
            <person name="Pitluck S."/>
            <person name="Pati A."/>
            <person name="Liolios K."/>
            <person name="Ivanova N."/>
            <person name="Mavromatis K."/>
            <person name="Mikhailova N."/>
            <person name="Chen A."/>
            <person name="Palaniappan K."/>
            <person name="Land M."/>
            <person name="Hauser L."/>
            <person name="Chang Y.J."/>
            <person name="Jeffries C.D."/>
            <person name="Brettin T."/>
            <person name="Goker M."/>
            <person name="Beck B."/>
            <person name="Bristow J."/>
            <person name="Eisen J.A."/>
            <person name="Markowitz V."/>
            <person name="Hugenholtz P."/>
            <person name="Kyrpides N.C."/>
            <person name="Klenk H.P."/>
            <person name="Chen F."/>
        </authorList>
    </citation>
    <scope>NUCLEOTIDE SEQUENCE [LARGE SCALE GENOMIC DNA]</scope>
    <source>
        <strain evidence="9">ATCC 33386 / NCTC 11300</strain>
    </source>
</reference>
<evidence type="ECO:0000313" key="8">
    <source>
        <dbReference type="EMBL" id="ACZ07085.1"/>
    </source>
</evidence>
<dbReference type="GO" id="GO:0045259">
    <property type="term" value="C:proton-transporting ATP synthase complex"/>
    <property type="evidence" value="ECO:0007669"/>
    <property type="project" value="UniProtKB-KW"/>
</dbReference>
<organism evidence="8 9">
    <name type="scientific">Sebaldella termitidis (strain ATCC 33386 / NCTC 11300)</name>
    <dbReference type="NCBI Taxonomy" id="526218"/>
    <lineage>
        <taxon>Bacteria</taxon>
        <taxon>Fusobacteriati</taxon>
        <taxon>Fusobacteriota</taxon>
        <taxon>Fusobacteriia</taxon>
        <taxon>Fusobacteriales</taxon>
        <taxon>Leptotrichiaceae</taxon>
        <taxon>Sebaldella</taxon>
    </lineage>
</organism>
<dbReference type="PROSITE" id="PS00389">
    <property type="entry name" value="ATPASE_DELTA"/>
    <property type="match status" value="1"/>
</dbReference>
<keyword evidence="2 7" id="KW-0813">Transport</keyword>
<evidence type="ECO:0000256" key="5">
    <source>
        <dbReference type="ARBA" id="ARBA00023136"/>
    </source>
</evidence>
<evidence type="ECO:0000256" key="7">
    <source>
        <dbReference type="HAMAP-Rule" id="MF_01416"/>
    </source>
</evidence>
<keyword evidence="4 7" id="KW-0406">Ion transport</keyword>
<dbReference type="PRINTS" id="PR00125">
    <property type="entry name" value="ATPASEDELTA"/>
</dbReference>
<sequence>MYEADIAKRYAEAVYGVAKEKDKVKEIYDMLNSLMELYINDSEFRNFMLHPLIENSEKKDFLGKIFTDADDITMNIIDYLVDKDRIEIIRYIVSEYLKLYYLENNEVEVTGIFSKELSEEQFDLLKSKLEKKVGKKIILKIEVNKDIIGGGIVKMGDQIIDGSIKRQIENIKNTF</sequence>
<reference evidence="9" key="1">
    <citation type="submission" date="2009-09" db="EMBL/GenBank/DDBJ databases">
        <title>The complete chromosome of Sebaldella termitidis ATCC 33386.</title>
        <authorList>
            <consortium name="US DOE Joint Genome Institute (JGI-PGF)"/>
            <person name="Lucas S."/>
            <person name="Copeland A."/>
            <person name="Lapidus A."/>
            <person name="Glavina del Rio T."/>
            <person name="Dalin E."/>
            <person name="Tice H."/>
            <person name="Bruce D."/>
            <person name="Goodwin L."/>
            <person name="Pitluck S."/>
            <person name="Kyrpides N."/>
            <person name="Mavromatis K."/>
            <person name="Ivanova N."/>
            <person name="Mikhailova N."/>
            <person name="Sims D."/>
            <person name="Meincke L."/>
            <person name="Brettin T."/>
            <person name="Detter J.C."/>
            <person name="Han C."/>
            <person name="Larimer F."/>
            <person name="Land M."/>
            <person name="Hauser L."/>
            <person name="Markowitz V."/>
            <person name="Cheng J.F."/>
            <person name="Hugenholtz P."/>
            <person name="Woyke T."/>
            <person name="Wu D."/>
            <person name="Eisen J.A."/>
        </authorList>
    </citation>
    <scope>NUCLEOTIDE SEQUENCE [LARGE SCALE GENOMIC DNA]</scope>
    <source>
        <strain evidence="9">ATCC 33386 / NCTC 11300</strain>
    </source>
</reference>
<evidence type="ECO:0000256" key="2">
    <source>
        <dbReference type="ARBA" id="ARBA00022448"/>
    </source>
</evidence>
<evidence type="ECO:0000313" key="9">
    <source>
        <dbReference type="Proteomes" id="UP000000845"/>
    </source>
</evidence>
<dbReference type="AlphaFoldDB" id="D1AKR9"/>
<comment type="subunit">
    <text evidence="7">F-type ATPases have 2 components, F(1) - the catalytic core - and F(0) - the membrane proton channel. F(1) has five subunits: alpha(3), beta(3), gamma(1), delta(1), epsilon(1). F(0) has three main subunits: a(1), b(2) and c(10-14). The alpha and beta chains form an alternating ring which encloses part of the gamma chain. F(1) is attached to F(0) by a central stalk formed by the gamma and epsilon chains, while a peripheral stalk is formed by the delta and b chains.</text>
</comment>
<evidence type="ECO:0000256" key="4">
    <source>
        <dbReference type="ARBA" id="ARBA00023065"/>
    </source>
</evidence>
<evidence type="ECO:0000256" key="6">
    <source>
        <dbReference type="ARBA" id="ARBA00023310"/>
    </source>
</evidence>
<keyword evidence="9" id="KW-1185">Reference proteome</keyword>
<dbReference type="RefSeq" id="WP_012859684.1">
    <property type="nucleotide sequence ID" value="NC_013517.1"/>
</dbReference>
<dbReference type="EMBL" id="CP001739">
    <property type="protein sequence ID" value="ACZ07085.1"/>
    <property type="molecule type" value="Genomic_DNA"/>
</dbReference>
<keyword evidence="7" id="KW-0139">CF(1)</keyword>
<dbReference type="InterPro" id="IPR026015">
    <property type="entry name" value="ATP_synth_OSCP/delta_N_sf"/>
</dbReference>